<dbReference type="Proteomes" id="UP001347796">
    <property type="component" value="Unassembled WGS sequence"/>
</dbReference>
<gene>
    <name evidence="2" type="ORF">SNE40_008131</name>
</gene>
<keyword evidence="1" id="KW-0732">Signal</keyword>
<dbReference type="EMBL" id="JAZGQO010000006">
    <property type="protein sequence ID" value="KAK6186012.1"/>
    <property type="molecule type" value="Genomic_DNA"/>
</dbReference>
<protein>
    <submittedName>
        <fullName evidence="2">Uncharacterized protein</fullName>
    </submittedName>
</protein>
<feature type="signal peptide" evidence="1">
    <location>
        <begin position="1"/>
        <end position="21"/>
    </location>
</feature>
<keyword evidence="3" id="KW-1185">Reference proteome</keyword>
<evidence type="ECO:0000256" key="1">
    <source>
        <dbReference type="SAM" id="SignalP"/>
    </source>
</evidence>
<comment type="caution">
    <text evidence="2">The sequence shown here is derived from an EMBL/GenBank/DDBJ whole genome shotgun (WGS) entry which is preliminary data.</text>
</comment>
<accession>A0AAN8PUP9</accession>
<feature type="chain" id="PRO_5042996523" evidence="1">
    <location>
        <begin position="22"/>
        <end position="283"/>
    </location>
</feature>
<sequence>MLLRLILVCLILALVVQTTNAADDTCKADILSDECPLTGLKNNATTDEEIQAACKILKTYFACVDTIISTCSQTVKDTVEARLDPFKTEYNEKCAVVQTTNAADATCKADILSDECPLTGLKNNATTDEEIQAACRILKTYFACVDTIISTCSQTVKDTVEARLDPFKTEYNEKCAVVQTTNAADATCKADILSDECPLTGLKNNATTDEEIQAACRIFNTYFACVDTIISTCSQTVKDTVEARLDPFKTEYNEKCAGRAISPWNTGFYIIIALFIFTYDRFV</sequence>
<organism evidence="2 3">
    <name type="scientific">Patella caerulea</name>
    <name type="common">Rayed Mediterranean limpet</name>
    <dbReference type="NCBI Taxonomy" id="87958"/>
    <lineage>
        <taxon>Eukaryota</taxon>
        <taxon>Metazoa</taxon>
        <taxon>Spiralia</taxon>
        <taxon>Lophotrochozoa</taxon>
        <taxon>Mollusca</taxon>
        <taxon>Gastropoda</taxon>
        <taxon>Patellogastropoda</taxon>
        <taxon>Patelloidea</taxon>
        <taxon>Patellidae</taxon>
        <taxon>Patella</taxon>
    </lineage>
</organism>
<dbReference type="AlphaFoldDB" id="A0AAN8PUP9"/>
<proteinExistence type="predicted"/>
<evidence type="ECO:0000313" key="2">
    <source>
        <dbReference type="EMBL" id="KAK6186012.1"/>
    </source>
</evidence>
<evidence type="ECO:0000313" key="3">
    <source>
        <dbReference type="Proteomes" id="UP001347796"/>
    </source>
</evidence>
<name>A0AAN8PUP9_PATCE</name>
<reference evidence="2 3" key="1">
    <citation type="submission" date="2024-01" db="EMBL/GenBank/DDBJ databases">
        <title>The genome of the rayed Mediterranean limpet Patella caerulea (Linnaeus, 1758).</title>
        <authorList>
            <person name="Anh-Thu Weber A."/>
            <person name="Halstead-Nussloch G."/>
        </authorList>
    </citation>
    <scope>NUCLEOTIDE SEQUENCE [LARGE SCALE GENOMIC DNA]</scope>
    <source>
        <strain evidence="2">AATW-2023a</strain>
        <tissue evidence="2">Whole specimen</tissue>
    </source>
</reference>